<evidence type="ECO:0008006" key="16">
    <source>
        <dbReference type="Google" id="ProtNLM"/>
    </source>
</evidence>
<dbReference type="InterPro" id="IPR044726">
    <property type="entry name" value="ABCC_6TM_D2"/>
</dbReference>
<dbReference type="Pfam" id="PF00664">
    <property type="entry name" value="ABC_membrane"/>
    <property type="match status" value="1"/>
</dbReference>
<keyword evidence="3" id="KW-0813">Transport</keyword>
<dbReference type="Gene3D" id="3.40.50.300">
    <property type="entry name" value="P-loop containing nucleotide triphosphate hydrolases"/>
    <property type="match status" value="1"/>
</dbReference>
<keyword evidence="7" id="KW-0067">ATP-binding</keyword>
<feature type="transmembrane region" description="Helical" evidence="11">
    <location>
        <begin position="159"/>
        <end position="181"/>
    </location>
</feature>
<name>A0AAJ0G2J6_9HYPO</name>
<dbReference type="InterPro" id="IPR011527">
    <property type="entry name" value="ABC1_TM_dom"/>
</dbReference>
<dbReference type="PANTHER" id="PTHR24223:SF399">
    <property type="entry name" value="ABC TRANSPORTER ATNG"/>
    <property type="match status" value="1"/>
</dbReference>
<dbReference type="SMART" id="SM00382">
    <property type="entry name" value="AAA"/>
    <property type="match status" value="1"/>
</dbReference>
<evidence type="ECO:0000313" key="15">
    <source>
        <dbReference type="Proteomes" id="UP001251528"/>
    </source>
</evidence>
<dbReference type="EMBL" id="JASWJB010000038">
    <property type="protein sequence ID" value="KAK2608436.1"/>
    <property type="molecule type" value="Genomic_DNA"/>
</dbReference>
<keyword evidence="10" id="KW-0325">Glycoprotein</keyword>
<dbReference type="PROSITE" id="PS50893">
    <property type="entry name" value="ABC_TRANSPORTER_2"/>
    <property type="match status" value="1"/>
</dbReference>
<evidence type="ECO:0000256" key="8">
    <source>
        <dbReference type="ARBA" id="ARBA00022989"/>
    </source>
</evidence>
<protein>
    <recommendedName>
        <fullName evidence="16">ABC transporter</fullName>
    </recommendedName>
</protein>
<evidence type="ECO:0000256" key="9">
    <source>
        <dbReference type="ARBA" id="ARBA00023136"/>
    </source>
</evidence>
<dbReference type="FunFam" id="3.40.50.300:FF:002145">
    <property type="entry name" value="ABC transporter (MsbA subfamily)"/>
    <property type="match status" value="1"/>
</dbReference>
<dbReference type="SUPFAM" id="SSF90123">
    <property type="entry name" value="ABC transporter transmembrane region"/>
    <property type="match status" value="2"/>
</dbReference>
<evidence type="ECO:0000313" key="14">
    <source>
        <dbReference type="EMBL" id="KAK2608436.1"/>
    </source>
</evidence>
<accession>A0AAJ0G2J6</accession>
<dbReference type="InterPro" id="IPR027417">
    <property type="entry name" value="P-loop_NTPase"/>
</dbReference>
<keyword evidence="6" id="KW-0547">Nucleotide-binding</keyword>
<dbReference type="InterPro" id="IPR003593">
    <property type="entry name" value="AAA+_ATPase"/>
</dbReference>
<evidence type="ECO:0000256" key="5">
    <source>
        <dbReference type="ARBA" id="ARBA00022692"/>
    </source>
</evidence>
<feature type="transmembrane region" description="Helical" evidence="11">
    <location>
        <begin position="253"/>
        <end position="274"/>
    </location>
</feature>
<gene>
    <name evidence="14" type="ORF">QQS21_003003</name>
</gene>
<evidence type="ECO:0000256" key="11">
    <source>
        <dbReference type="SAM" id="Phobius"/>
    </source>
</evidence>
<keyword evidence="5 11" id="KW-0812">Transmembrane</keyword>
<evidence type="ECO:0000256" key="6">
    <source>
        <dbReference type="ARBA" id="ARBA00022741"/>
    </source>
</evidence>
<sequence>MVMMPQIWLKLRTQSGTGPKDYGYLGGYIGFALTSTVFGALTIGFYVLAGVPKSAIRLHEMLLNSVVRAPFYFFTSTNSGITLNRSAGTFIIHHLPGAQLNPTAFSQDMKLIDNALLIAFDNATMRMSSFTPPLKILPQNQAALTNPPVFLRALAETGLLASGASYVAAFIPVCFVALYFVQKCYLRTSRQMRFLDLEMKSPLYTQFTKTLSGLSTIRAFGWSLAFVEDNHRRLDTSQKPFYNMFAIQRWLQVVLDLFVAGMALVLVSVALNIPNHTTKGAIGLALVNLIGFNQTLTMVIDQWTRLETSLGAVARLKWFMNNTPDENKEYEKEIPQGEWPSIGNIELDNVVASYSDDTTPVLLRVSLKVKGGQKVGICGRSGSGKSSLILTLSRALDIQSGSISIDSHNLAHLTRQLIRSRLTALSQDAIKLSGTVRRNLDPESHIQADQAFEDALRKTTMRETISHRGGLDADMDELGLSAGQLQLFCLARVLLSHGAVVLLDEATRSIDLRTDEEVRRVIKEEMRERTVMEVAHRLEVVRECDMVVVMAEGMVMEVGEPEELLERDSAFREGAVGKSRAVNHLEKSW</sequence>
<keyword evidence="8 11" id="KW-1133">Transmembrane helix</keyword>
<dbReference type="Gene3D" id="1.20.1560.10">
    <property type="entry name" value="ABC transporter type 1, transmembrane domain"/>
    <property type="match status" value="1"/>
</dbReference>
<dbReference type="Pfam" id="PF00005">
    <property type="entry name" value="ABC_tran"/>
    <property type="match status" value="1"/>
</dbReference>
<evidence type="ECO:0000256" key="4">
    <source>
        <dbReference type="ARBA" id="ARBA00022475"/>
    </source>
</evidence>
<feature type="domain" description="ABC transmembrane type-1" evidence="13">
    <location>
        <begin position="24"/>
        <end position="308"/>
    </location>
</feature>
<evidence type="ECO:0000256" key="2">
    <source>
        <dbReference type="ARBA" id="ARBA00009726"/>
    </source>
</evidence>
<dbReference type="Proteomes" id="UP001251528">
    <property type="component" value="Unassembled WGS sequence"/>
</dbReference>
<evidence type="ECO:0000256" key="10">
    <source>
        <dbReference type="ARBA" id="ARBA00023180"/>
    </source>
</evidence>
<dbReference type="InterPro" id="IPR050173">
    <property type="entry name" value="ABC_transporter_C-like"/>
</dbReference>
<feature type="domain" description="ABC transporter" evidence="12">
    <location>
        <begin position="345"/>
        <end position="577"/>
    </location>
</feature>
<dbReference type="SUPFAM" id="SSF52540">
    <property type="entry name" value="P-loop containing nucleoside triphosphate hydrolases"/>
    <property type="match status" value="1"/>
</dbReference>
<dbReference type="InterPro" id="IPR017871">
    <property type="entry name" value="ABC_transporter-like_CS"/>
</dbReference>
<reference evidence="14" key="1">
    <citation type="submission" date="2023-06" db="EMBL/GenBank/DDBJ databases">
        <title>Conoideocrella luteorostrata (Hypocreales: Clavicipitaceae), a potential biocontrol fungus for elongate hemlock scale in United States Christmas tree production areas.</title>
        <authorList>
            <person name="Barrett H."/>
            <person name="Lovett B."/>
            <person name="Macias A.M."/>
            <person name="Stajich J.E."/>
            <person name="Kasson M.T."/>
        </authorList>
    </citation>
    <scope>NUCLEOTIDE SEQUENCE</scope>
    <source>
        <strain evidence="14">ARSEF 14590</strain>
    </source>
</reference>
<organism evidence="14 15">
    <name type="scientific">Conoideocrella luteorostrata</name>
    <dbReference type="NCBI Taxonomy" id="1105319"/>
    <lineage>
        <taxon>Eukaryota</taxon>
        <taxon>Fungi</taxon>
        <taxon>Dikarya</taxon>
        <taxon>Ascomycota</taxon>
        <taxon>Pezizomycotina</taxon>
        <taxon>Sordariomycetes</taxon>
        <taxon>Hypocreomycetidae</taxon>
        <taxon>Hypocreales</taxon>
        <taxon>Clavicipitaceae</taxon>
        <taxon>Conoideocrella</taxon>
    </lineage>
</organism>
<keyword evidence="15" id="KW-1185">Reference proteome</keyword>
<dbReference type="GO" id="GO:0005524">
    <property type="term" value="F:ATP binding"/>
    <property type="evidence" value="ECO:0007669"/>
    <property type="project" value="UniProtKB-KW"/>
</dbReference>
<dbReference type="AlphaFoldDB" id="A0AAJ0G2J6"/>
<evidence type="ECO:0000256" key="3">
    <source>
        <dbReference type="ARBA" id="ARBA00022448"/>
    </source>
</evidence>
<proteinExistence type="inferred from homology"/>
<evidence type="ECO:0000256" key="1">
    <source>
        <dbReference type="ARBA" id="ARBA00004651"/>
    </source>
</evidence>
<keyword evidence="9 11" id="KW-0472">Membrane</keyword>
<dbReference type="CDD" id="cd18580">
    <property type="entry name" value="ABC_6TM_ABCC_D2"/>
    <property type="match status" value="1"/>
</dbReference>
<comment type="similarity">
    <text evidence="2">Belongs to the ABC transporter superfamily. ABCC family. Conjugate transporter (TC 3.A.1.208) subfamily.</text>
</comment>
<dbReference type="GO" id="GO:0005886">
    <property type="term" value="C:plasma membrane"/>
    <property type="evidence" value="ECO:0007669"/>
    <property type="project" value="UniProtKB-SubCell"/>
</dbReference>
<dbReference type="PANTHER" id="PTHR24223">
    <property type="entry name" value="ATP-BINDING CASSETTE SUB-FAMILY C"/>
    <property type="match status" value="1"/>
</dbReference>
<dbReference type="GO" id="GO:0016887">
    <property type="term" value="F:ATP hydrolysis activity"/>
    <property type="evidence" value="ECO:0007669"/>
    <property type="project" value="InterPro"/>
</dbReference>
<comment type="caution">
    <text evidence="14">The sequence shown here is derived from an EMBL/GenBank/DDBJ whole genome shotgun (WGS) entry which is preliminary data.</text>
</comment>
<feature type="transmembrane region" description="Helical" evidence="11">
    <location>
        <begin position="21"/>
        <end position="48"/>
    </location>
</feature>
<dbReference type="PROSITE" id="PS50929">
    <property type="entry name" value="ABC_TM1F"/>
    <property type="match status" value="1"/>
</dbReference>
<comment type="subcellular location">
    <subcellularLocation>
        <location evidence="1">Cell membrane</location>
        <topology evidence="1">Multi-pass membrane protein</topology>
    </subcellularLocation>
</comment>
<evidence type="ECO:0000259" key="13">
    <source>
        <dbReference type="PROSITE" id="PS50929"/>
    </source>
</evidence>
<evidence type="ECO:0000259" key="12">
    <source>
        <dbReference type="PROSITE" id="PS50893"/>
    </source>
</evidence>
<dbReference type="GO" id="GO:0140359">
    <property type="term" value="F:ABC-type transporter activity"/>
    <property type="evidence" value="ECO:0007669"/>
    <property type="project" value="InterPro"/>
</dbReference>
<dbReference type="InterPro" id="IPR003439">
    <property type="entry name" value="ABC_transporter-like_ATP-bd"/>
</dbReference>
<dbReference type="PROSITE" id="PS00211">
    <property type="entry name" value="ABC_TRANSPORTER_1"/>
    <property type="match status" value="1"/>
</dbReference>
<keyword evidence="4" id="KW-1003">Cell membrane</keyword>
<evidence type="ECO:0000256" key="7">
    <source>
        <dbReference type="ARBA" id="ARBA00022840"/>
    </source>
</evidence>
<dbReference type="InterPro" id="IPR036640">
    <property type="entry name" value="ABC1_TM_sf"/>
</dbReference>